<dbReference type="SUPFAM" id="SSF46565">
    <property type="entry name" value="Chaperone J-domain"/>
    <property type="match status" value="1"/>
</dbReference>
<dbReference type="OrthoDB" id="110024at2759"/>
<feature type="domain" description="J" evidence="2">
    <location>
        <begin position="19"/>
        <end position="84"/>
    </location>
</feature>
<dbReference type="Pfam" id="PF00226">
    <property type="entry name" value="DnaJ"/>
    <property type="match status" value="1"/>
</dbReference>
<dbReference type="AlphaFoldDB" id="A0A1V9ZBC7"/>
<reference evidence="3 4" key="1">
    <citation type="journal article" date="2014" name="Genome Biol. Evol.">
        <title>The secreted proteins of Achlya hypogyna and Thraustotheca clavata identify the ancestral oomycete secretome and reveal gene acquisitions by horizontal gene transfer.</title>
        <authorList>
            <person name="Misner I."/>
            <person name="Blouin N."/>
            <person name="Leonard G."/>
            <person name="Richards T.A."/>
            <person name="Lane C.E."/>
        </authorList>
    </citation>
    <scope>NUCLEOTIDE SEQUENCE [LARGE SCALE GENOMIC DNA]</scope>
    <source>
        <strain evidence="3 4">ATCC 48635</strain>
    </source>
</reference>
<proteinExistence type="predicted"/>
<comment type="caution">
    <text evidence="3">The sequence shown here is derived from an EMBL/GenBank/DDBJ whole genome shotgun (WGS) entry which is preliminary data.</text>
</comment>
<dbReference type="PROSITE" id="PS00636">
    <property type="entry name" value="DNAJ_1"/>
    <property type="match status" value="1"/>
</dbReference>
<dbReference type="EMBL" id="JNBR01000332">
    <property type="protein sequence ID" value="OQR95221.1"/>
    <property type="molecule type" value="Genomic_DNA"/>
</dbReference>
<dbReference type="PANTHER" id="PTHR44144">
    <property type="entry name" value="DNAJ HOMOLOG SUBFAMILY C MEMBER 9"/>
    <property type="match status" value="1"/>
</dbReference>
<name>A0A1V9ZBC7_ACHHY</name>
<dbReference type="Pfam" id="PF23302">
    <property type="entry name" value="HTH_DNAJC9"/>
    <property type="match status" value="1"/>
</dbReference>
<evidence type="ECO:0000313" key="3">
    <source>
        <dbReference type="EMBL" id="OQR95221.1"/>
    </source>
</evidence>
<dbReference type="Proteomes" id="UP000243579">
    <property type="component" value="Unassembled WGS sequence"/>
</dbReference>
<dbReference type="Gene3D" id="1.10.287.110">
    <property type="entry name" value="DnaJ domain"/>
    <property type="match status" value="1"/>
</dbReference>
<evidence type="ECO:0000256" key="1">
    <source>
        <dbReference type="SAM" id="MobiDB-lite"/>
    </source>
</evidence>
<dbReference type="PRINTS" id="PR00625">
    <property type="entry name" value="JDOMAIN"/>
</dbReference>
<dbReference type="InterPro" id="IPR052594">
    <property type="entry name" value="J_domain-containing_protein"/>
</dbReference>
<feature type="region of interest" description="Disordered" evidence="1">
    <location>
        <begin position="235"/>
        <end position="254"/>
    </location>
</feature>
<dbReference type="GO" id="GO:0005737">
    <property type="term" value="C:cytoplasm"/>
    <property type="evidence" value="ECO:0007669"/>
    <property type="project" value="TreeGrafter"/>
</dbReference>
<sequence>MEKAGSTMDAVAAHFGTRDLYAVLGVKDTATESELKTAYRKKALKFHPDKNPDDAEATTKFQLLCTIHSALSNPELRAVYDETGELETEATETASFRDWLDYWRMLFPKVTEKDIQSFETSYRGSDEEAQDVLNAYQKYKGKMQSILDVIMLSTDNDIDRFAEIIQEAIDADEVPLYPAFNKRPKASKARSKKAEAEAKAAEELIAKIRGNAGGALAKRQQGFASILSGLESKYADEPKSKKTKKKAAFEEPSEEDFLAAQARVMSKKKKTTK</sequence>
<keyword evidence="4" id="KW-1185">Reference proteome</keyword>
<dbReference type="InterPro" id="IPR056453">
    <property type="entry name" value="HTH_DNAJC9"/>
</dbReference>
<dbReference type="SMART" id="SM00271">
    <property type="entry name" value="DnaJ"/>
    <property type="match status" value="1"/>
</dbReference>
<dbReference type="InterPro" id="IPR036869">
    <property type="entry name" value="J_dom_sf"/>
</dbReference>
<evidence type="ECO:0000259" key="2">
    <source>
        <dbReference type="PROSITE" id="PS50076"/>
    </source>
</evidence>
<dbReference type="InterPro" id="IPR001623">
    <property type="entry name" value="DnaJ_domain"/>
</dbReference>
<gene>
    <name evidence="3" type="ORF">ACHHYP_00208</name>
</gene>
<accession>A0A1V9ZBC7</accession>
<dbReference type="GO" id="GO:0005634">
    <property type="term" value="C:nucleus"/>
    <property type="evidence" value="ECO:0007669"/>
    <property type="project" value="TreeGrafter"/>
</dbReference>
<protein>
    <recommendedName>
        <fullName evidence="2">J domain-containing protein</fullName>
    </recommendedName>
</protein>
<dbReference type="InterPro" id="IPR018253">
    <property type="entry name" value="DnaJ_domain_CS"/>
</dbReference>
<organism evidence="3 4">
    <name type="scientific">Achlya hypogyna</name>
    <name type="common">Oomycete</name>
    <name type="synonym">Protoachlya hypogyna</name>
    <dbReference type="NCBI Taxonomy" id="1202772"/>
    <lineage>
        <taxon>Eukaryota</taxon>
        <taxon>Sar</taxon>
        <taxon>Stramenopiles</taxon>
        <taxon>Oomycota</taxon>
        <taxon>Saprolegniomycetes</taxon>
        <taxon>Saprolegniales</taxon>
        <taxon>Achlyaceae</taxon>
        <taxon>Achlya</taxon>
    </lineage>
</organism>
<evidence type="ECO:0000313" key="4">
    <source>
        <dbReference type="Proteomes" id="UP000243579"/>
    </source>
</evidence>
<dbReference type="GO" id="GO:0031072">
    <property type="term" value="F:heat shock protein binding"/>
    <property type="evidence" value="ECO:0007669"/>
    <property type="project" value="TreeGrafter"/>
</dbReference>
<dbReference type="CDD" id="cd06257">
    <property type="entry name" value="DnaJ"/>
    <property type="match status" value="1"/>
</dbReference>
<dbReference type="PANTHER" id="PTHR44144:SF1">
    <property type="entry name" value="DNAJ HOMOLOG SUBFAMILY C MEMBER 9"/>
    <property type="match status" value="1"/>
</dbReference>
<dbReference type="PROSITE" id="PS50076">
    <property type="entry name" value="DNAJ_2"/>
    <property type="match status" value="1"/>
</dbReference>